<reference evidence="5 6" key="1">
    <citation type="journal article" date="2017" name="Nat. Commun.">
        <title>Genome assembly with in vitro proximity ligation data and whole-genome triplication in lettuce.</title>
        <authorList>
            <person name="Reyes-Chin-Wo S."/>
            <person name="Wang Z."/>
            <person name="Yang X."/>
            <person name="Kozik A."/>
            <person name="Arikit S."/>
            <person name="Song C."/>
            <person name="Xia L."/>
            <person name="Froenicke L."/>
            <person name="Lavelle D.O."/>
            <person name="Truco M.J."/>
            <person name="Xia R."/>
            <person name="Zhu S."/>
            <person name="Xu C."/>
            <person name="Xu H."/>
            <person name="Xu X."/>
            <person name="Cox K."/>
            <person name="Korf I."/>
            <person name="Meyers B.C."/>
            <person name="Michelmore R.W."/>
        </authorList>
    </citation>
    <scope>NUCLEOTIDE SEQUENCE [LARGE SCALE GENOMIC DNA]</scope>
    <source>
        <strain evidence="6">cv. Salinas</strain>
        <tissue evidence="5">Seedlings</tissue>
    </source>
</reference>
<keyword evidence="6" id="KW-1185">Reference proteome</keyword>
<dbReference type="GO" id="GO:0015074">
    <property type="term" value="P:DNA integration"/>
    <property type="evidence" value="ECO:0007669"/>
    <property type="project" value="InterPro"/>
</dbReference>
<dbReference type="Pfam" id="PF22936">
    <property type="entry name" value="Pol_BBD"/>
    <property type="match status" value="1"/>
</dbReference>
<evidence type="ECO:0000259" key="4">
    <source>
        <dbReference type="PROSITE" id="PS50994"/>
    </source>
</evidence>
<dbReference type="PANTHER" id="PTHR42648:SF18">
    <property type="entry name" value="RETROTRANSPOSON, UNCLASSIFIED-LIKE PROTEIN"/>
    <property type="match status" value="1"/>
</dbReference>
<dbReference type="InterPro" id="IPR012337">
    <property type="entry name" value="RNaseH-like_sf"/>
</dbReference>
<dbReference type="InterPro" id="IPR039537">
    <property type="entry name" value="Retrotran_Ty1/copia-like"/>
</dbReference>
<feature type="compositionally biased region" description="Polar residues" evidence="3">
    <location>
        <begin position="312"/>
        <end position="349"/>
    </location>
</feature>
<dbReference type="Proteomes" id="UP000235145">
    <property type="component" value="Unassembled WGS sequence"/>
</dbReference>
<proteinExistence type="predicted"/>
<name>A0A9R1VH88_LACSA</name>
<dbReference type="EMBL" id="NBSK02000005">
    <property type="protein sequence ID" value="KAJ0204702.1"/>
    <property type="molecule type" value="Genomic_DNA"/>
</dbReference>
<protein>
    <recommendedName>
        <fullName evidence="4">Integrase catalytic domain-containing protein</fullName>
    </recommendedName>
</protein>
<dbReference type="InterPro" id="IPR054722">
    <property type="entry name" value="PolX-like_BBD"/>
</dbReference>
<dbReference type="InterPro" id="IPR025724">
    <property type="entry name" value="GAG-pre-integrase_dom"/>
</dbReference>
<dbReference type="PROSITE" id="PS50994">
    <property type="entry name" value="INTEGRASE"/>
    <property type="match status" value="1"/>
</dbReference>
<dbReference type="AlphaFoldDB" id="A0A9R1VH88"/>
<dbReference type="PANTHER" id="PTHR42648">
    <property type="entry name" value="TRANSPOSASE, PUTATIVE-RELATED"/>
    <property type="match status" value="1"/>
</dbReference>
<gene>
    <name evidence="5" type="ORF">LSAT_V11C500241890</name>
</gene>
<dbReference type="InterPro" id="IPR001584">
    <property type="entry name" value="Integrase_cat-core"/>
</dbReference>
<dbReference type="Gene3D" id="3.30.420.10">
    <property type="entry name" value="Ribonuclease H-like superfamily/Ribonuclease H"/>
    <property type="match status" value="1"/>
</dbReference>
<feature type="coiled-coil region" evidence="2">
    <location>
        <begin position="607"/>
        <end position="680"/>
    </location>
</feature>
<dbReference type="GO" id="GO:0003676">
    <property type="term" value="F:nucleic acid binding"/>
    <property type="evidence" value="ECO:0007669"/>
    <property type="project" value="InterPro"/>
</dbReference>
<feature type="domain" description="Integrase catalytic" evidence="4">
    <location>
        <begin position="1087"/>
        <end position="1163"/>
    </location>
</feature>
<dbReference type="Pfam" id="PF14223">
    <property type="entry name" value="Retrotran_gag_2"/>
    <property type="match status" value="1"/>
</dbReference>
<dbReference type="SUPFAM" id="SSF103657">
    <property type="entry name" value="BAR/IMD domain-like"/>
    <property type="match status" value="1"/>
</dbReference>
<organism evidence="5 6">
    <name type="scientific">Lactuca sativa</name>
    <name type="common">Garden lettuce</name>
    <dbReference type="NCBI Taxonomy" id="4236"/>
    <lineage>
        <taxon>Eukaryota</taxon>
        <taxon>Viridiplantae</taxon>
        <taxon>Streptophyta</taxon>
        <taxon>Embryophyta</taxon>
        <taxon>Tracheophyta</taxon>
        <taxon>Spermatophyta</taxon>
        <taxon>Magnoliopsida</taxon>
        <taxon>eudicotyledons</taxon>
        <taxon>Gunneridae</taxon>
        <taxon>Pentapetalae</taxon>
        <taxon>asterids</taxon>
        <taxon>campanulids</taxon>
        <taxon>Asterales</taxon>
        <taxon>Asteraceae</taxon>
        <taxon>Cichorioideae</taxon>
        <taxon>Cichorieae</taxon>
        <taxon>Lactucinae</taxon>
        <taxon>Lactuca</taxon>
    </lineage>
</organism>
<dbReference type="Pfam" id="PF13976">
    <property type="entry name" value="gag_pre-integrs"/>
    <property type="match status" value="1"/>
</dbReference>
<dbReference type="GO" id="GO:0006508">
    <property type="term" value="P:proteolysis"/>
    <property type="evidence" value="ECO:0007669"/>
    <property type="project" value="UniProtKB-KW"/>
</dbReference>
<evidence type="ECO:0000256" key="1">
    <source>
        <dbReference type="ARBA" id="ARBA00022670"/>
    </source>
</evidence>
<evidence type="ECO:0000256" key="2">
    <source>
        <dbReference type="SAM" id="Coils"/>
    </source>
</evidence>
<keyword evidence="1" id="KW-0378">Hydrolase</keyword>
<feature type="region of interest" description="Disordered" evidence="3">
    <location>
        <begin position="312"/>
        <end position="447"/>
    </location>
</feature>
<evidence type="ECO:0000313" key="5">
    <source>
        <dbReference type="EMBL" id="KAJ0204702.1"/>
    </source>
</evidence>
<evidence type="ECO:0000256" key="3">
    <source>
        <dbReference type="SAM" id="MobiDB-lite"/>
    </source>
</evidence>
<sequence>MTRLVFKNFILISLVQNPFKKKMSLANYSNMNSVSIANSLGSGSRAPILIPEEYNSWVGRMNLHLNAINEDIWKCVEGTYVTPENMATLATNQATQTDIIRKLELQAKKELVSGIPHSILSQMDDIMMLTANQIWENLKNRFCGNKRIIGNKRTSVLNEFDNFKMLSSETIHDAHDRFNLIMVKMNNLGIKKTQHEINLKFLNNLFESWKMVKLIIQGNPAIHTESLYNLYGELQSYESSIDPPTIAAFGGPLALVSTTSQNQTPYNDQNFNHFNQTTSFQNQSFQSDSNDEADYQQLCALVANTNLQRFIPNHGQSNFRPNFQTRPSFGQNNSSFQPRPSFGQNNSGFQPRPYFGQNSQRPSFQNNSNQGFQNQGFQNDPNSGHNHNPNNSFQNQNRGFQNQGYNNQNNGFQNNQNFGFQQNHSQPSQQTQTQAPDRLPIKSQKDESDEEVIICHNCKGTNHYARECRAKNKTKIKDSTYYAQRADELKKLENQEKQKALMAIHEPSVEYWPTSDDEADNEQAQSNFCFVVGVEIPSRAPNVIEQVWSMISELGFSKTIFESHITKIETSLETDLKTYHDTMVNYDICKSELQTLQLKFGESTRTKSKLERDVERKSEDYNHVLEQLNQSLIQKRDLELKDQSIISSLKQDFQESTDKYNILNEKLTDSLKQINSLKTENKRLMWNMDSIKVARKLSDDIFTKANTLGTGKIDTNYRPGIGRESFEIEQAKQEYMTNCENSESTLPDLFTSLNEEDSDDETVINCSPDDTAFSVSKKSFKRVVNSETNSASSLTHQIKHTDGTTKLKNFLNGENSSYEDGSTYIPTVFPTMTSSIVGKTSLGQKYSKKQQTSKKSIQVTKTPLIMPNIFENQSKKPVKPYVIPHKQVLNAGEPNDDTWYIDSGCSKHMTGNRNYLRDFKPIQTNQDVTFGNNMKAKIKGYGNITNGNFTIKKVAFVDDLKHNLISVSQLCDNNLEVLFTKQRSLIMDAKTKDVIVDSDHAGNMYPLDMDLIYGKPDICLLSKAPADISWLWHRRLSHLNFGYINKLIGDDLVRGLPLLKLDNETLCAACEKGKLSRSTHKSISESSVSEPLELLHIDLCGPAKTQTIQGKKYILVVVDGFSRFTWVFFLRLKSEAPEEMINFIKQIELKLKRPVRRIRSDNG</sequence>
<keyword evidence="2" id="KW-0175">Coiled coil</keyword>
<dbReference type="GO" id="GO:0008233">
    <property type="term" value="F:peptidase activity"/>
    <property type="evidence" value="ECO:0007669"/>
    <property type="project" value="UniProtKB-KW"/>
</dbReference>
<accession>A0A9R1VH88</accession>
<dbReference type="InterPro" id="IPR036397">
    <property type="entry name" value="RNaseH_sf"/>
</dbReference>
<dbReference type="InterPro" id="IPR027267">
    <property type="entry name" value="AH/BAR_dom_sf"/>
</dbReference>
<evidence type="ECO:0000313" key="6">
    <source>
        <dbReference type="Proteomes" id="UP000235145"/>
    </source>
</evidence>
<dbReference type="SUPFAM" id="SSF53098">
    <property type="entry name" value="Ribonuclease H-like"/>
    <property type="match status" value="1"/>
</dbReference>
<feature type="compositionally biased region" description="Low complexity" evidence="3">
    <location>
        <begin position="363"/>
        <end position="434"/>
    </location>
</feature>
<keyword evidence="1" id="KW-0645">Protease</keyword>
<comment type="caution">
    <text evidence="5">The sequence shown here is derived from an EMBL/GenBank/DDBJ whole genome shotgun (WGS) entry which is preliminary data.</text>
</comment>